<feature type="compositionally biased region" description="Polar residues" evidence="8">
    <location>
        <begin position="186"/>
        <end position="196"/>
    </location>
</feature>
<feature type="compositionally biased region" description="Polar residues" evidence="8">
    <location>
        <begin position="368"/>
        <end position="377"/>
    </location>
</feature>
<feature type="compositionally biased region" description="Polar residues" evidence="8">
    <location>
        <begin position="23"/>
        <end position="42"/>
    </location>
</feature>
<protein>
    <recommendedName>
        <fullName evidence="9">Histone deacetylase interacting domain-containing protein</fullName>
    </recommendedName>
</protein>
<dbReference type="Pfam" id="PF02671">
    <property type="entry name" value="PAH"/>
    <property type="match status" value="3"/>
</dbReference>
<feature type="compositionally biased region" description="Low complexity" evidence="8">
    <location>
        <begin position="1696"/>
        <end position="1711"/>
    </location>
</feature>
<keyword evidence="11" id="KW-1185">Reference proteome</keyword>
<feature type="compositionally biased region" description="Low complexity" evidence="8">
    <location>
        <begin position="477"/>
        <end position="490"/>
    </location>
</feature>
<dbReference type="SMART" id="SM00761">
    <property type="entry name" value="HDAC_interact"/>
    <property type="match status" value="1"/>
</dbReference>
<feature type="domain" description="Histone deacetylase interacting" evidence="9">
    <location>
        <begin position="822"/>
        <end position="923"/>
    </location>
</feature>
<dbReference type="GO" id="GO:0000122">
    <property type="term" value="P:negative regulation of transcription by RNA polymerase II"/>
    <property type="evidence" value="ECO:0007669"/>
    <property type="project" value="TreeGrafter"/>
</dbReference>
<dbReference type="InterPro" id="IPR039774">
    <property type="entry name" value="Sin3-like"/>
</dbReference>
<feature type="region of interest" description="Disordered" evidence="8">
    <location>
        <begin position="608"/>
        <end position="716"/>
    </location>
</feature>
<dbReference type="PROSITE" id="PS51477">
    <property type="entry name" value="PAH"/>
    <property type="match status" value="2"/>
</dbReference>
<feature type="compositionally biased region" description="Low complexity" evidence="8">
    <location>
        <begin position="1626"/>
        <end position="1641"/>
    </location>
</feature>
<reference evidence="10" key="1">
    <citation type="submission" date="2022-12" db="EMBL/GenBank/DDBJ databases">
        <authorList>
            <person name="Petersen C."/>
        </authorList>
    </citation>
    <scope>NUCLEOTIDE SEQUENCE</scope>
    <source>
        <strain evidence="10">IBT 29677</strain>
    </source>
</reference>
<feature type="compositionally biased region" description="Basic and acidic residues" evidence="8">
    <location>
        <begin position="120"/>
        <end position="170"/>
    </location>
</feature>
<dbReference type="InterPro" id="IPR036600">
    <property type="entry name" value="PAH_sf"/>
</dbReference>
<dbReference type="PANTHER" id="PTHR12346">
    <property type="entry name" value="SIN3B-RELATED"/>
    <property type="match status" value="1"/>
</dbReference>
<keyword evidence="2" id="KW-0678">Repressor</keyword>
<feature type="compositionally biased region" description="Polar residues" evidence="8">
    <location>
        <begin position="386"/>
        <end position="395"/>
    </location>
</feature>
<dbReference type="EMBL" id="JAPZBU010000005">
    <property type="protein sequence ID" value="KAJ5404197.1"/>
    <property type="molecule type" value="Genomic_DNA"/>
</dbReference>
<dbReference type="OrthoDB" id="10265969at2759"/>
<dbReference type="FunFam" id="1.20.1160.11:FF:000003">
    <property type="entry name" value="Paired amphipathic helix SIN3-like protein"/>
    <property type="match status" value="1"/>
</dbReference>
<accession>A0A9W9W6B0</accession>
<dbReference type="Gene3D" id="1.20.1160.11">
    <property type="entry name" value="Paired amphipathic helix"/>
    <property type="match status" value="3"/>
</dbReference>
<feature type="compositionally biased region" description="Basic and acidic residues" evidence="8">
    <location>
        <begin position="1151"/>
        <end position="1164"/>
    </location>
</feature>
<evidence type="ECO:0000256" key="5">
    <source>
        <dbReference type="ARBA" id="ARBA00023163"/>
    </source>
</evidence>
<dbReference type="Pfam" id="PF08295">
    <property type="entry name" value="Sin3_corepress"/>
    <property type="match status" value="1"/>
</dbReference>
<dbReference type="RefSeq" id="XP_056491439.1">
    <property type="nucleotide sequence ID" value="XM_056628705.1"/>
</dbReference>
<dbReference type="Pfam" id="PF16879">
    <property type="entry name" value="Sin3a_C"/>
    <property type="match status" value="1"/>
</dbReference>
<evidence type="ECO:0000313" key="10">
    <source>
        <dbReference type="EMBL" id="KAJ5404197.1"/>
    </source>
</evidence>
<evidence type="ECO:0000256" key="8">
    <source>
        <dbReference type="SAM" id="MobiDB-lite"/>
    </source>
</evidence>
<keyword evidence="4" id="KW-0805">Transcription regulation</keyword>
<feature type="region of interest" description="Disordered" evidence="8">
    <location>
        <begin position="1151"/>
        <end position="1184"/>
    </location>
</feature>
<feature type="region of interest" description="Disordered" evidence="8">
    <location>
        <begin position="1598"/>
        <end position="1720"/>
    </location>
</feature>
<comment type="caution">
    <text evidence="10">The sequence shown here is derived from an EMBL/GenBank/DDBJ whole genome shotgun (WGS) entry which is preliminary data.</text>
</comment>
<feature type="compositionally biased region" description="Low complexity" evidence="8">
    <location>
        <begin position="1609"/>
        <end position="1618"/>
    </location>
</feature>
<evidence type="ECO:0000256" key="1">
    <source>
        <dbReference type="ARBA" id="ARBA00004123"/>
    </source>
</evidence>
<feature type="region of interest" description="Disordered" evidence="8">
    <location>
        <begin position="359"/>
        <end position="509"/>
    </location>
</feature>
<evidence type="ECO:0000256" key="3">
    <source>
        <dbReference type="ARBA" id="ARBA00022737"/>
    </source>
</evidence>
<proteinExistence type="predicted"/>
<dbReference type="InterPro" id="IPR031693">
    <property type="entry name" value="Sin3_C"/>
</dbReference>
<name>A0A9W9W6B0_9EURO</name>
<keyword evidence="3" id="KW-0677">Repeat</keyword>
<gene>
    <name evidence="10" type="ORF">N7509_004068</name>
</gene>
<dbReference type="FunFam" id="1.20.1160.11:FF:000002">
    <property type="entry name" value="Paired amphipathic helix protein SIN3"/>
    <property type="match status" value="1"/>
</dbReference>
<dbReference type="GO" id="GO:0003714">
    <property type="term" value="F:transcription corepressor activity"/>
    <property type="evidence" value="ECO:0007669"/>
    <property type="project" value="InterPro"/>
</dbReference>
<feature type="compositionally biased region" description="Low complexity" evidence="8">
    <location>
        <begin position="408"/>
        <end position="434"/>
    </location>
</feature>
<sequence length="1720" mass="191374">MNSGNDNWHSPAGGPPSHPGMDQMNQQPRPLGSFSQNPSQQGPASQPSGPVLPPPSGPYHPAGQSGGHSLPGLAELSQSHGAPPHQQPAYGQHPSGPSHSSGHSLPGIGQAMSHASPQLNRDRERDSREREILERERQRQEEMAHRERDQREREQMERQQMERQRGEHHPPVASKVPNSIHGPNGLLSNLGSNPQNGPGGNVQPSGGPASLFGGPQMQQHGEGTPRSYMQYPGGPPIMGHNGQAQQIPGSVAALAQGQQPILNASHPIGPAASLGEPSANSGFVVQDALSYLDQVKVRFSDQPDVYNRFLDIMKDFKSQAIDTPGVIQRVSTLFNGHPALIQGFNTFLPPGYRIECGTEDNPDAIRVTTPSGTNTLSMPRAGRPFETTTITETGPSSGGPGRPDYYEQSRPGWQQAQQPQSQQQGHPGSYSPGSRMMGPSLYQEPQGPGQDPHYGYQTQEQQGAAALSHQQDHRGVAQLQGAASAASALGRPGMMPTSGAGPNASLTQPMNSLAGVGGMLQGGVADLNKRGPVEFNHAISYVNKIKNRFSSAPEIYKQFLEILQTYQRESKPIQDVYAQVTQLFNTAPDLLEDFKQFLPESAAHAKQQAAARAAEESIPVSNMRGDPMAMSQAANRDAKNLPPMGHFKPQDSAKDSKKRRGGPGMGGGSVSGPAGAEARIPESQMRGQPAQFANGSKRPKFHHGKPSGADIPNVSPTLIPALPEPVPPSSLATPSQEEIAFFDRVKKFIANKQTFSDFLKLCNLYTNDLIDRFILVKRAEGFIGSNAELMNWFKRFMNVEEPEDKTIDPKPKNEAGVVNLAHCRSLGPSYRLLPKRERQKACSGRDQLCFEVLNDDWASHPTWASEDSGFVAHRKNQYEDALHRIEEDRHDYDHHIEACTRTIQLIEPICQQFLHMSDAERANFKLPPGLGGQSEAIYQRVIKKVYDRQRGEKIIRDMFERPCQVLPIVLFRLKQKLEEWKACQREWDKVWREQMQRAYWRSLDHQAIATRQTDKKLFIAKNIQQDLQGKFEETQSRIKSGLPTKKFQAELQFDDIDVLLDTTHLLCMFIDRSTSGFGAEPSRLINFVKDFVPIFFGLDRETFHDYMDELSIAATPAEELEENFGADDTSNASRRVVNTQKLDLLRETLKQKGEKGSNQNKEDGAAAPAAVPTPASVPAPAPTQLATPDVRAASAPASEPEEAFDVAELKWMEHPGQGNFNLEREYTLNEKYKKTVHHMYCNLNILCFLRTFEILYSRLQRIKEQEGEAHEQVRRGLLPKPANDLCLIDRFPGDFFYDVEPKANLYKQIVRMCEEVIRGDIDQVHLEETLRRFYMQSGFLMYNLERIFSSITKFVASIFTGDSRDRSSDIANLFFKEREKDETTHHQEIQYRKQVERLIKEGDIYRVTFFPSDRHLTIQVMTTEESTLNREDLSPEARWSYYVTAYSMRDPTEGIKFSEMRIPFLKRNLPGKLDEDEEYDRFYRRLQHYDGLVIRICANNYTILYQPPTHDWFWRSNAPVPDKDVIALSDPEAAKAQIRVKREEMVKDVAALKEKRHDRFVEKFVNNPNWAKGLSKDKVDESNLRFRDWLNGSLVKAGGGGSPSLSPMTGTAAATETATENKDADTATATDAAGSAAPADTPVENEATAPETASIPVPEQREEEGEGESKADDEKPAEEQKTEPEQADTEMADAEPVANGDGDGNAAVAPAETAEPWTES</sequence>
<dbReference type="GeneID" id="81367685"/>
<comment type="subcellular location">
    <subcellularLocation>
        <location evidence="1 7">Nucleus</location>
    </subcellularLocation>
</comment>
<keyword evidence="5" id="KW-0804">Transcription</keyword>
<reference evidence="10" key="2">
    <citation type="journal article" date="2023" name="IMA Fungus">
        <title>Comparative genomic study of the Penicillium genus elucidates a diverse pangenome and 15 lateral gene transfer events.</title>
        <authorList>
            <person name="Petersen C."/>
            <person name="Sorensen T."/>
            <person name="Nielsen M.R."/>
            <person name="Sondergaard T.E."/>
            <person name="Sorensen J.L."/>
            <person name="Fitzpatrick D.A."/>
            <person name="Frisvad J.C."/>
            <person name="Nielsen K.L."/>
        </authorList>
    </citation>
    <scope>NUCLEOTIDE SEQUENCE</scope>
    <source>
        <strain evidence="10">IBT 29677</strain>
    </source>
</reference>
<evidence type="ECO:0000256" key="6">
    <source>
        <dbReference type="ARBA" id="ARBA00023242"/>
    </source>
</evidence>
<dbReference type="InterPro" id="IPR003822">
    <property type="entry name" value="PAH"/>
</dbReference>
<dbReference type="GO" id="GO:0010628">
    <property type="term" value="P:positive regulation of gene expression"/>
    <property type="evidence" value="ECO:0007669"/>
    <property type="project" value="UniProtKB-ARBA"/>
</dbReference>
<feature type="compositionally biased region" description="Basic and acidic residues" evidence="8">
    <location>
        <begin position="1667"/>
        <end position="1684"/>
    </location>
</feature>
<evidence type="ECO:0000256" key="2">
    <source>
        <dbReference type="ARBA" id="ARBA00022491"/>
    </source>
</evidence>
<dbReference type="FunFam" id="1.20.1160.11:FF:000001">
    <property type="entry name" value="Paired amphipathic helix protein Sin3"/>
    <property type="match status" value="1"/>
</dbReference>
<dbReference type="SUPFAM" id="SSF47762">
    <property type="entry name" value="PAH2 domain"/>
    <property type="match status" value="3"/>
</dbReference>
<dbReference type="PANTHER" id="PTHR12346:SF0">
    <property type="entry name" value="SIN3A, ISOFORM G"/>
    <property type="match status" value="1"/>
</dbReference>
<feature type="compositionally biased region" description="Low complexity" evidence="8">
    <location>
        <begin position="1165"/>
        <end position="1174"/>
    </location>
</feature>
<dbReference type="Proteomes" id="UP001147747">
    <property type="component" value="Unassembled WGS sequence"/>
</dbReference>
<feature type="region of interest" description="Disordered" evidence="8">
    <location>
        <begin position="1"/>
        <end position="227"/>
    </location>
</feature>
<dbReference type="InterPro" id="IPR013194">
    <property type="entry name" value="HDAC_interact_dom"/>
</dbReference>
<dbReference type="GO" id="GO:0033698">
    <property type="term" value="C:Rpd3L complex"/>
    <property type="evidence" value="ECO:0007669"/>
    <property type="project" value="UniProtKB-ARBA"/>
</dbReference>
<feature type="compositionally biased region" description="Low complexity" evidence="8">
    <location>
        <begin position="93"/>
        <end position="107"/>
    </location>
</feature>
<keyword evidence="6 7" id="KW-0539">Nucleus</keyword>
<organism evidence="10 11">
    <name type="scientific">Penicillium cosmopolitanum</name>
    <dbReference type="NCBI Taxonomy" id="1131564"/>
    <lineage>
        <taxon>Eukaryota</taxon>
        <taxon>Fungi</taxon>
        <taxon>Dikarya</taxon>
        <taxon>Ascomycota</taxon>
        <taxon>Pezizomycotina</taxon>
        <taxon>Eurotiomycetes</taxon>
        <taxon>Eurotiomycetidae</taxon>
        <taxon>Eurotiales</taxon>
        <taxon>Aspergillaceae</taxon>
        <taxon>Penicillium</taxon>
    </lineage>
</organism>
<evidence type="ECO:0000313" key="11">
    <source>
        <dbReference type="Proteomes" id="UP001147747"/>
    </source>
</evidence>
<evidence type="ECO:0000256" key="7">
    <source>
        <dbReference type="PROSITE-ProRule" id="PRU00810"/>
    </source>
</evidence>
<evidence type="ECO:0000256" key="4">
    <source>
        <dbReference type="ARBA" id="ARBA00023015"/>
    </source>
</evidence>
<evidence type="ECO:0000259" key="9">
    <source>
        <dbReference type="SMART" id="SM00761"/>
    </source>
</evidence>